<dbReference type="Pfam" id="PF04350">
    <property type="entry name" value="PilO"/>
    <property type="match status" value="1"/>
</dbReference>
<organism evidence="2 3">
    <name type="scientific">Candidatus Anoxymicrobium japonicum</name>
    <dbReference type="NCBI Taxonomy" id="2013648"/>
    <lineage>
        <taxon>Bacteria</taxon>
        <taxon>Bacillati</taxon>
        <taxon>Actinomycetota</taxon>
        <taxon>Candidatus Geothermincolia</taxon>
        <taxon>Candidatus Geothermincolales</taxon>
        <taxon>Candidatus Anoxymicrobiaceae</taxon>
        <taxon>Candidatus Anoxymicrobium</taxon>
    </lineage>
</organism>
<evidence type="ECO:0000313" key="3">
    <source>
        <dbReference type="Proteomes" id="UP000233654"/>
    </source>
</evidence>
<dbReference type="InterPro" id="IPR014717">
    <property type="entry name" value="Transl_elong_EF1B/ribsomal_bS6"/>
</dbReference>
<dbReference type="PROSITE" id="PS51257">
    <property type="entry name" value="PROKAR_LIPOPROTEIN"/>
    <property type="match status" value="1"/>
</dbReference>
<dbReference type="GO" id="GO:0043107">
    <property type="term" value="P:type IV pilus-dependent motility"/>
    <property type="evidence" value="ECO:0007669"/>
    <property type="project" value="InterPro"/>
</dbReference>
<dbReference type="AlphaFoldDB" id="A0A2N3G748"/>
<dbReference type="PANTHER" id="PTHR39555">
    <property type="entry name" value="FIMBRIAL ASSEMBLY PROTEIN PILO-LIKE PROTEIN-RELATED"/>
    <property type="match status" value="1"/>
</dbReference>
<reference evidence="2 3" key="1">
    <citation type="journal article" date="2017" name="ISME J.">
        <title>Potential for microbial H2 and metal transformations associated with novel bacteria and archaea in deep terrestrial subsurface sediments.</title>
        <authorList>
            <person name="Hernsdorf A.W."/>
            <person name="Amano Y."/>
            <person name="Miyakawa K."/>
            <person name="Ise K."/>
            <person name="Suzuki Y."/>
            <person name="Anantharaman K."/>
            <person name="Probst A."/>
            <person name="Burstein D."/>
            <person name="Thomas B.C."/>
            <person name="Banfield J.F."/>
        </authorList>
    </citation>
    <scope>NUCLEOTIDE SEQUENCE [LARGE SCALE GENOMIC DNA]</scope>
    <source>
        <strain evidence="2">HGW-Actinobacteria-3</strain>
    </source>
</reference>
<proteinExistence type="predicted"/>
<sequence>MSKSMKKPEVALLIGLFVAIVVGAACYFLLVGPKKGLVDKKQKEVEAEESKIQAEKSTFKSLTDIKNNSAEFEAKVAAMQAKIPEAPELPSLIRNIQAAADPYSGVGLPWLSFTPSDVSAGTGGGFSSYDFSMSVSGFYDQVVDLIYRLERMERAIIVKSVNISPTTSILDYTYSANLGLVQCQISAKTFTLGAPPGAAATPTPAPAPKTTPAE</sequence>
<dbReference type="InterPro" id="IPR007445">
    <property type="entry name" value="PilO"/>
</dbReference>
<evidence type="ECO:0000313" key="2">
    <source>
        <dbReference type="EMBL" id="PKQ28442.1"/>
    </source>
</evidence>
<protein>
    <recommendedName>
        <fullName evidence="4">Type IV pilus assembly protein PilO</fullName>
    </recommendedName>
</protein>
<evidence type="ECO:0000256" key="1">
    <source>
        <dbReference type="SAM" id="Coils"/>
    </source>
</evidence>
<keyword evidence="1" id="KW-0175">Coiled coil</keyword>
<evidence type="ECO:0008006" key="4">
    <source>
        <dbReference type="Google" id="ProtNLM"/>
    </source>
</evidence>
<name>A0A2N3G748_9ACTN</name>
<gene>
    <name evidence="2" type="ORF">CVT63_02780</name>
</gene>
<accession>A0A2N3G748</accession>
<feature type="coiled-coil region" evidence="1">
    <location>
        <begin position="38"/>
        <end position="82"/>
    </location>
</feature>
<comment type="caution">
    <text evidence="2">The sequence shown here is derived from an EMBL/GenBank/DDBJ whole genome shotgun (WGS) entry which is preliminary data.</text>
</comment>
<dbReference type="Proteomes" id="UP000233654">
    <property type="component" value="Unassembled WGS sequence"/>
</dbReference>
<dbReference type="GO" id="GO:0043683">
    <property type="term" value="P:type IV pilus assembly"/>
    <property type="evidence" value="ECO:0007669"/>
    <property type="project" value="InterPro"/>
</dbReference>
<dbReference type="EMBL" id="PHEX01000016">
    <property type="protein sequence ID" value="PKQ28442.1"/>
    <property type="molecule type" value="Genomic_DNA"/>
</dbReference>
<dbReference type="Gene3D" id="3.30.70.60">
    <property type="match status" value="1"/>
</dbReference>
<dbReference type="PANTHER" id="PTHR39555:SF1">
    <property type="entry name" value="TYPE IV PILUS INNER MEMBRANE COMPONENT PILO"/>
    <property type="match status" value="1"/>
</dbReference>